<dbReference type="OrthoDB" id="8139499at2"/>
<comment type="caution">
    <text evidence="1">The sequence shown here is derived from an EMBL/GenBank/DDBJ whole genome shotgun (WGS) entry which is preliminary data.</text>
</comment>
<name>A0A0R3N2L6_9BRAD</name>
<dbReference type="EMBL" id="LLYB01000045">
    <property type="protein sequence ID" value="KRR26583.1"/>
    <property type="molecule type" value="Genomic_DNA"/>
</dbReference>
<dbReference type="AlphaFoldDB" id="A0A0R3N2L6"/>
<accession>A0A0R3N2L6</accession>
<gene>
    <name evidence="1" type="ORF">CQ14_40295</name>
</gene>
<proteinExistence type="predicted"/>
<organism evidence="1 2">
    <name type="scientific">Bradyrhizobium lablabi</name>
    <dbReference type="NCBI Taxonomy" id="722472"/>
    <lineage>
        <taxon>Bacteria</taxon>
        <taxon>Pseudomonadati</taxon>
        <taxon>Pseudomonadota</taxon>
        <taxon>Alphaproteobacteria</taxon>
        <taxon>Hyphomicrobiales</taxon>
        <taxon>Nitrobacteraceae</taxon>
        <taxon>Bradyrhizobium</taxon>
    </lineage>
</organism>
<evidence type="ECO:0000313" key="2">
    <source>
        <dbReference type="Proteomes" id="UP000051660"/>
    </source>
</evidence>
<reference evidence="1 2" key="1">
    <citation type="submission" date="2014-03" db="EMBL/GenBank/DDBJ databases">
        <title>Bradyrhizobium valentinum sp. nov., isolated from effective nodules of Lupinus mariae-josephae, a lupine endemic of basic-lime soils in Eastern Spain.</title>
        <authorList>
            <person name="Duran D."/>
            <person name="Rey L."/>
            <person name="Navarro A."/>
            <person name="Busquets A."/>
            <person name="Imperial J."/>
            <person name="Ruiz-Argueso T."/>
        </authorList>
    </citation>
    <scope>NUCLEOTIDE SEQUENCE [LARGE SCALE GENOMIC DNA]</scope>
    <source>
        <strain evidence="1 2">CCBAU 23086</strain>
    </source>
</reference>
<evidence type="ECO:0000313" key="1">
    <source>
        <dbReference type="EMBL" id="KRR26583.1"/>
    </source>
</evidence>
<protein>
    <submittedName>
        <fullName evidence="1">Uncharacterized protein</fullName>
    </submittedName>
</protein>
<sequence length="135" mass="15207">MFQRLLKARSVVYFKARSTSRDAETDRARATSIYRSIEDALQGAMAEQANLKSSVDEALARSAVTLGNDSDEYLTRDPQDDHYQNLLGSEIAEGERRLNELEVTIRHIQFLKTALITRFPDFGFGDNTPHAKDIG</sequence>
<dbReference type="Proteomes" id="UP000051660">
    <property type="component" value="Unassembled WGS sequence"/>
</dbReference>